<sequence>MNALNCHTHSCLACSLKLLGFFIIFNTLTLSYLTTKTIASPQIATTLTPAVNPQHLDNSACNDARCKCNKSHNLECIMKGVFIFIDIDVPEENITSISTSCAANTTVQEIEEMQIPFRFMHNEVEFSVHNCAVLPEILRRANINYGGFIKFDGASPVPAHFLHNAVGLQRLCFYLEGNNTAEDILPAQFFHNQSSLKDLELELYCEPYEITLPSQIFHTLYGLEVLFVSVNNDDNPKNKTVLHNLTAEHFRDTSKLRKLDLRGNYMQTLPSELFTTLTKLNELTLSRNDLAALPRGLLRAQIKLIVLNLSYNLLQALPPDIFDTTPLLWKLDLSYNQFSVPTNIIAAVQPLRYLYRLFLSDNYFTHITGVGEFENYTLLSRQQIREISAAPAYFQRYLEPLSSEWEPYNMTLIDLSYNRIEAFHLSEISAADVRCPYELNFSNNQIKHIYALNHLPQNVGMCTRKILLEDNPLQCDCTISRIYTTAYVECVGREGSENTYLYENPAICAWTPSICPTACNCHYDSQTLHINCTLARLESLTELPRPEQVSLTQSSLDISHNLFVELPPNVTFGYANVTRLYAAHNRLKDVQSAHLPPQLEMLDVRNNSLERLSDSFIQYFLNESATLQQLYLSENPWHCDCGAEQTLNAVRTHRKRISDVALLACANLENTSLLQARYEDVCVSESMRLAWLLFSISLVIIVFISLLALYYKYNLEIHVWLYAHGIFLCCTSEHELDKDKTFDAFISYAHQDARFVNDILLPGLEQGEPEFSVCTHERNWLAGAYIPEQIIESVAQSRRTIIVLSQHFIESDWARMEFRTAHQCALNERRSRIIIIKYGELTDLTKLDKELRAYLTMNTYLEWVEHPWFWSKLRYAMPHRKGEGRSAGMLELNERRRAYVIGDVERNTLRQLDQ</sequence>
<dbReference type="Gene3D" id="3.40.50.10140">
    <property type="entry name" value="Toll/interleukin-1 receptor homology (TIR) domain"/>
    <property type="match status" value="1"/>
</dbReference>
<evidence type="ECO:0000256" key="2">
    <source>
        <dbReference type="ARBA" id="ARBA00009634"/>
    </source>
</evidence>
<evidence type="ECO:0000259" key="12">
    <source>
        <dbReference type="PROSITE" id="PS50104"/>
    </source>
</evidence>
<dbReference type="InterPro" id="IPR003591">
    <property type="entry name" value="Leu-rich_rpt_typical-subtyp"/>
</dbReference>
<dbReference type="InterPro" id="IPR001611">
    <property type="entry name" value="Leu-rich_rpt"/>
</dbReference>
<evidence type="ECO:0000256" key="4">
    <source>
        <dbReference type="ARBA" id="ARBA00022692"/>
    </source>
</evidence>
<protein>
    <submittedName>
        <fullName evidence="13">Protein toll</fullName>
    </submittedName>
</protein>
<dbReference type="PANTHER" id="PTHR24365:SF541">
    <property type="entry name" value="PROTEIN TOLL-RELATED"/>
    <property type="match status" value="1"/>
</dbReference>
<dbReference type="GO" id="GO:0007165">
    <property type="term" value="P:signal transduction"/>
    <property type="evidence" value="ECO:0007669"/>
    <property type="project" value="InterPro"/>
</dbReference>
<feature type="transmembrane region" description="Helical" evidence="11">
    <location>
        <begin position="12"/>
        <end position="33"/>
    </location>
</feature>
<keyword evidence="4 11" id="KW-0812">Transmembrane</keyword>
<dbReference type="InterPro" id="IPR000157">
    <property type="entry name" value="TIR_dom"/>
</dbReference>
<dbReference type="GO" id="GO:0005886">
    <property type="term" value="C:plasma membrane"/>
    <property type="evidence" value="ECO:0007669"/>
    <property type="project" value="TreeGrafter"/>
</dbReference>
<keyword evidence="10" id="KW-0325">Glycoprotein</keyword>
<keyword evidence="8 11" id="KW-0472">Membrane</keyword>
<evidence type="ECO:0000313" key="13">
    <source>
        <dbReference type="EMBL" id="JAD11925.1"/>
    </source>
</evidence>
<keyword evidence="5" id="KW-0732">Signal</keyword>
<keyword evidence="6" id="KW-0677">Repeat</keyword>
<accession>A0A0A1XM39</accession>
<dbReference type="Pfam" id="PF13855">
    <property type="entry name" value="LRR_8"/>
    <property type="match status" value="1"/>
</dbReference>
<keyword evidence="7 11" id="KW-1133">Transmembrane helix</keyword>
<dbReference type="Pfam" id="PF01582">
    <property type="entry name" value="TIR"/>
    <property type="match status" value="1"/>
</dbReference>
<gene>
    <name evidence="13" type="primary">Tl_11</name>
    <name evidence="13" type="ORF">g.46337</name>
</gene>
<feature type="transmembrane region" description="Helical" evidence="11">
    <location>
        <begin position="689"/>
        <end position="711"/>
    </location>
</feature>
<name>A0A0A1XM39_ZEUCU</name>
<evidence type="ECO:0000256" key="10">
    <source>
        <dbReference type="ARBA" id="ARBA00023180"/>
    </source>
</evidence>
<dbReference type="SMART" id="SM00255">
    <property type="entry name" value="TIR"/>
    <property type="match status" value="1"/>
</dbReference>
<evidence type="ECO:0000256" key="5">
    <source>
        <dbReference type="ARBA" id="ARBA00022729"/>
    </source>
</evidence>
<dbReference type="PRINTS" id="PR01537">
    <property type="entry name" value="INTRLKN1R1F"/>
</dbReference>
<dbReference type="PANTHER" id="PTHR24365">
    <property type="entry name" value="TOLL-LIKE RECEPTOR"/>
    <property type="match status" value="1"/>
</dbReference>
<evidence type="ECO:0000256" key="9">
    <source>
        <dbReference type="ARBA" id="ARBA00023170"/>
    </source>
</evidence>
<dbReference type="AlphaFoldDB" id="A0A0A1XM39"/>
<dbReference type="PROSITE" id="PS50104">
    <property type="entry name" value="TIR"/>
    <property type="match status" value="1"/>
</dbReference>
<evidence type="ECO:0000256" key="3">
    <source>
        <dbReference type="ARBA" id="ARBA00022614"/>
    </source>
</evidence>
<keyword evidence="9" id="KW-0675">Receptor</keyword>
<comment type="similarity">
    <text evidence="2">Belongs to the Toll-like receptor family.</text>
</comment>
<dbReference type="SUPFAM" id="SSF52058">
    <property type="entry name" value="L domain-like"/>
    <property type="match status" value="1"/>
</dbReference>
<dbReference type="Gene3D" id="3.80.10.10">
    <property type="entry name" value="Ribonuclease Inhibitor"/>
    <property type="match status" value="2"/>
</dbReference>
<evidence type="ECO:0000256" key="8">
    <source>
        <dbReference type="ARBA" id="ARBA00023136"/>
    </source>
</evidence>
<evidence type="ECO:0000256" key="1">
    <source>
        <dbReference type="ARBA" id="ARBA00004167"/>
    </source>
</evidence>
<proteinExistence type="inferred from homology"/>
<evidence type="ECO:0000256" key="7">
    <source>
        <dbReference type="ARBA" id="ARBA00022989"/>
    </source>
</evidence>
<dbReference type="InterPro" id="IPR035897">
    <property type="entry name" value="Toll_tir_struct_dom_sf"/>
</dbReference>
<dbReference type="InterPro" id="IPR032675">
    <property type="entry name" value="LRR_dom_sf"/>
</dbReference>
<reference evidence="13" key="1">
    <citation type="submission" date="2014-11" db="EMBL/GenBank/DDBJ databases">
        <authorList>
            <person name="Geib S."/>
        </authorList>
    </citation>
    <scope>NUCLEOTIDE SEQUENCE</scope>
</reference>
<dbReference type="GO" id="GO:0038023">
    <property type="term" value="F:signaling receptor activity"/>
    <property type="evidence" value="ECO:0007669"/>
    <property type="project" value="TreeGrafter"/>
</dbReference>
<organism evidence="13">
    <name type="scientific">Zeugodacus cucurbitae</name>
    <name type="common">Melon fruit fly</name>
    <name type="synonym">Bactrocera cucurbitae</name>
    <dbReference type="NCBI Taxonomy" id="28588"/>
    <lineage>
        <taxon>Eukaryota</taxon>
        <taxon>Metazoa</taxon>
        <taxon>Ecdysozoa</taxon>
        <taxon>Arthropoda</taxon>
        <taxon>Hexapoda</taxon>
        <taxon>Insecta</taxon>
        <taxon>Pterygota</taxon>
        <taxon>Neoptera</taxon>
        <taxon>Endopterygota</taxon>
        <taxon>Diptera</taxon>
        <taxon>Brachycera</taxon>
        <taxon>Muscomorpha</taxon>
        <taxon>Tephritoidea</taxon>
        <taxon>Tephritidae</taxon>
        <taxon>Zeugodacus</taxon>
        <taxon>Zeugodacus</taxon>
    </lineage>
</organism>
<evidence type="ECO:0000256" key="6">
    <source>
        <dbReference type="ARBA" id="ARBA00022737"/>
    </source>
</evidence>
<reference evidence="13" key="2">
    <citation type="journal article" date="2015" name="Gigascience">
        <title>Reconstructing a comprehensive transcriptome assembly of a white-pupal translocated strain of the pest fruit fly Bactrocera cucurbitae.</title>
        <authorList>
            <person name="Sim S.B."/>
            <person name="Calla B."/>
            <person name="Hall B."/>
            <person name="DeRego T."/>
            <person name="Geib S.M."/>
        </authorList>
    </citation>
    <scope>NUCLEOTIDE SEQUENCE</scope>
</reference>
<dbReference type="EMBL" id="GBXI01002367">
    <property type="protein sequence ID" value="JAD11925.1"/>
    <property type="molecule type" value="Transcribed_RNA"/>
</dbReference>
<comment type="subcellular location">
    <subcellularLocation>
        <location evidence="1">Membrane</location>
        <topology evidence="1">Single-pass membrane protein</topology>
    </subcellularLocation>
</comment>
<dbReference type="SMART" id="SM00369">
    <property type="entry name" value="LRR_TYP"/>
    <property type="match status" value="6"/>
</dbReference>
<dbReference type="SUPFAM" id="SSF52200">
    <property type="entry name" value="Toll/Interleukin receptor TIR domain"/>
    <property type="match status" value="1"/>
</dbReference>
<keyword evidence="3" id="KW-0433">Leucine-rich repeat</keyword>
<feature type="domain" description="TIR" evidence="12">
    <location>
        <begin position="740"/>
        <end position="877"/>
    </location>
</feature>
<evidence type="ECO:0000256" key="11">
    <source>
        <dbReference type="SAM" id="Phobius"/>
    </source>
</evidence>